<feature type="domain" description="AB hydrolase-1" evidence="1">
    <location>
        <begin position="29"/>
        <end position="273"/>
    </location>
</feature>
<sequence length="296" mass="32806">MAASDPHPRKRVAVLDTEMSYVDVGEGDPIVFLHGNPTSSYLWRNIIPHVSDIGRCLAPDLIGMGQSGKSPTYSYRFVDHARYLDAWFDAMNLSKVILVVHDWGSALGFHRAYRHPDQVAAIAYMEAISQPLTWEPFGEGGGIFGKMRSSAGEHLVLDQNAFIEQILPGAMIRTLSEEEMAAYRAPFPDPVARLPTLIWPRQIPIEGEPEDVTSIVRAYGRWLSESPLPKLFISGDPGSVNTAGSAVRTFCRTWPNQKEVTVKGRHFLQEDSPGEIGAALRQFVIETRRPAHSQAG</sequence>
<protein>
    <submittedName>
        <fullName evidence="2">Haloalkane dehalogenase</fullName>
        <ecNumber evidence="2">3.8.1.5</ecNumber>
    </submittedName>
</protein>
<comment type="caution">
    <text evidence="2">The sequence shown here is derived from an EMBL/GenBank/DDBJ whole genome shotgun (WGS) entry which is preliminary data.</text>
</comment>
<organism evidence="2 3">
    <name type="scientific">Rhodopseudomonas rhenobacensis</name>
    <dbReference type="NCBI Taxonomy" id="87461"/>
    <lineage>
        <taxon>Bacteria</taxon>
        <taxon>Pseudomonadati</taxon>
        <taxon>Pseudomonadota</taxon>
        <taxon>Alphaproteobacteria</taxon>
        <taxon>Hyphomicrobiales</taxon>
        <taxon>Nitrobacteraceae</taxon>
        <taxon>Rhodopseudomonas</taxon>
    </lineage>
</organism>
<dbReference type="InterPro" id="IPR000639">
    <property type="entry name" value="Epox_hydrolase-like"/>
</dbReference>
<dbReference type="RefSeq" id="WP_184254681.1">
    <property type="nucleotide sequence ID" value="NZ_JACHIH010000003.1"/>
</dbReference>
<dbReference type="Gene3D" id="3.40.50.1820">
    <property type="entry name" value="alpha/beta hydrolase"/>
    <property type="match status" value="1"/>
</dbReference>
<dbReference type="PANTHER" id="PTHR43798:SF24">
    <property type="entry name" value="CIS-3-ALKYL-4-ALKYLOXETAN-2-ONE DECARBOXYLASE"/>
    <property type="match status" value="1"/>
</dbReference>
<dbReference type="GO" id="GO:0018786">
    <property type="term" value="F:haloalkane dehalogenase activity"/>
    <property type="evidence" value="ECO:0007669"/>
    <property type="project" value="UniProtKB-EC"/>
</dbReference>
<dbReference type="AlphaFoldDB" id="A0A7W7Z166"/>
<evidence type="ECO:0000313" key="3">
    <source>
        <dbReference type="Proteomes" id="UP000542353"/>
    </source>
</evidence>
<dbReference type="GO" id="GO:0016020">
    <property type="term" value="C:membrane"/>
    <property type="evidence" value="ECO:0007669"/>
    <property type="project" value="TreeGrafter"/>
</dbReference>
<dbReference type="InterPro" id="IPR029058">
    <property type="entry name" value="AB_hydrolase_fold"/>
</dbReference>
<name>A0A7W7Z166_9BRAD</name>
<evidence type="ECO:0000259" key="1">
    <source>
        <dbReference type="Pfam" id="PF00561"/>
    </source>
</evidence>
<dbReference type="PANTHER" id="PTHR43798">
    <property type="entry name" value="MONOACYLGLYCEROL LIPASE"/>
    <property type="match status" value="1"/>
</dbReference>
<dbReference type="Pfam" id="PF00561">
    <property type="entry name" value="Abhydrolase_1"/>
    <property type="match status" value="1"/>
</dbReference>
<gene>
    <name evidence="2" type="ORF">HNR60_000875</name>
</gene>
<dbReference type="NCBIfam" id="NF002938">
    <property type="entry name" value="PRK03592.1"/>
    <property type="match status" value="1"/>
</dbReference>
<proteinExistence type="predicted"/>
<dbReference type="EC" id="3.8.1.5" evidence="2"/>
<dbReference type="Proteomes" id="UP000542353">
    <property type="component" value="Unassembled WGS sequence"/>
</dbReference>
<reference evidence="2 3" key="1">
    <citation type="submission" date="2020-08" db="EMBL/GenBank/DDBJ databases">
        <title>Genomic Encyclopedia of Type Strains, Phase IV (KMG-IV): sequencing the most valuable type-strain genomes for metagenomic binning, comparative biology and taxonomic classification.</title>
        <authorList>
            <person name="Goeker M."/>
        </authorList>
    </citation>
    <scope>NUCLEOTIDE SEQUENCE [LARGE SCALE GENOMIC DNA]</scope>
    <source>
        <strain evidence="2 3">DSM 12706</strain>
    </source>
</reference>
<dbReference type="InterPro" id="IPR050266">
    <property type="entry name" value="AB_hydrolase_sf"/>
</dbReference>
<dbReference type="InterPro" id="IPR000073">
    <property type="entry name" value="AB_hydrolase_1"/>
</dbReference>
<dbReference type="EMBL" id="JACHIH010000003">
    <property type="protein sequence ID" value="MBB5046133.1"/>
    <property type="molecule type" value="Genomic_DNA"/>
</dbReference>
<dbReference type="PRINTS" id="PR00412">
    <property type="entry name" value="EPOXHYDRLASE"/>
</dbReference>
<accession>A0A7W7Z166</accession>
<evidence type="ECO:0000313" key="2">
    <source>
        <dbReference type="EMBL" id="MBB5046133.1"/>
    </source>
</evidence>
<keyword evidence="2" id="KW-0378">Hydrolase</keyword>
<dbReference type="SUPFAM" id="SSF53474">
    <property type="entry name" value="alpha/beta-Hydrolases"/>
    <property type="match status" value="1"/>
</dbReference>
<keyword evidence="3" id="KW-1185">Reference proteome</keyword>